<gene>
    <name evidence="2" type="ORF">A3D49_02770</name>
</gene>
<evidence type="ECO:0000256" key="1">
    <source>
        <dbReference type="SAM" id="MobiDB-lite"/>
    </source>
</evidence>
<name>A0A1G2THF9_9BACT</name>
<evidence type="ECO:0000313" key="3">
    <source>
        <dbReference type="Proteomes" id="UP000177279"/>
    </source>
</evidence>
<protein>
    <submittedName>
        <fullName evidence="2">Uncharacterized protein</fullName>
    </submittedName>
</protein>
<dbReference type="AlphaFoldDB" id="A0A1G2THF9"/>
<sequence length="71" mass="7421">MAKAITTLIVLAVLIVGGIWLYNRNDNVATEGAPTDENYTGTGGPEAGYDPLDLDMDGDVDADDAAYESKG</sequence>
<accession>A0A1G2THF9</accession>
<organism evidence="2 3">
    <name type="scientific">Candidatus Zambryskibacteria bacterium RIFCSPHIGHO2_02_FULL_43_37</name>
    <dbReference type="NCBI Taxonomy" id="1802749"/>
    <lineage>
        <taxon>Bacteria</taxon>
        <taxon>Candidatus Zambryskiibacteriota</taxon>
    </lineage>
</organism>
<dbReference type="Proteomes" id="UP000177279">
    <property type="component" value="Unassembled WGS sequence"/>
</dbReference>
<proteinExistence type="predicted"/>
<comment type="caution">
    <text evidence="2">The sequence shown here is derived from an EMBL/GenBank/DDBJ whole genome shotgun (WGS) entry which is preliminary data.</text>
</comment>
<dbReference type="EMBL" id="MHVS01000004">
    <property type="protein sequence ID" value="OHA96740.1"/>
    <property type="molecule type" value="Genomic_DNA"/>
</dbReference>
<evidence type="ECO:0000313" key="2">
    <source>
        <dbReference type="EMBL" id="OHA96740.1"/>
    </source>
</evidence>
<reference evidence="2 3" key="1">
    <citation type="journal article" date="2016" name="Nat. Commun.">
        <title>Thousands of microbial genomes shed light on interconnected biogeochemical processes in an aquifer system.</title>
        <authorList>
            <person name="Anantharaman K."/>
            <person name="Brown C.T."/>
            <person name="Hug L.A."/>
            <person name="Sharon I."/>
            <person name="Castelle C.J."/>
            <person name="Probst A.J."/>
            <person name="Thomas B.C."/>
            <person name="Singh A."/>
            <person name="Wilkins M.J."/>
            <person name="Karaoz U."/>
            <person name="Brodie E.L."/>
            <person name="Williams K.H."/>
            <person name="Hubbard S.S."/>
            <person name="Banfield J.F."/>
        </authorList>
    </citation>
    <scope>NUCLEOTIDE SEQUENCE [LARGE SCALE GENOMIC DNA]</scope>
</reference>
<feature type="region of interest" description="Disordered" evidence="1">
    <location>
        <begin position="28"/>
        <end position="51"/>
    </location>
</feature>